<dbReference type="GO" id="GO:0008270">
    <property type="term" value="F:zinc ion binding"/>
    <property type="evidence" value="ECO:0007669"/>
    <property type="project" value="UniProtKB-KW"/>
</dbReference>
<evidence type="ECO:0000256" key="3">
    <source>
        <dbReference type="ARBA" id="ARBA00022833"/>
    </source>
</evidence>
<reference evidence="7 8" key="1">
    <citation type="journal article" date="2019" name="PLoS Biol.">
        <title>Sex chromosomes control vertical transmission of feminizing Wolbachia symbionts in an isopod.</title>
        <authorList>
            <person name="Becking T."/>
            <person name="Chebbi M.A."/>
            <person name="Giraud I."/>
            <person name="Moumen B."/>
            <person name="Laverre T."/>
            <person name="Caubet Y."/>
            <person name="Peccoud J."/>
            <person name="Gilbert C."/>
            <person name="Cordaux R."/>
        </authorList>
    </citation>
    <scope>NUCLEOTIDE SEQUENCE [LARGE SCALE GENOMIC DNA]</scope>
    <source>
        <strain evidence="7">ANa2</strain>
        <tissue evidence="7">Whole body excluding digestive tract and cuticle</tissue>
    </source>
</reference>
<proteinExistence type="predicted"/>
<name>A0A5N5SW65_9CRUS</name>
<keyword evidence="3 4" id="KW-0862">Zinc</keyword>
<evidence type="ECO:0000259" key="6">
    <source>
        <dbReference type="PROSITE" id="PS50103"/>
    </source>
</evidence>
<dbReference type="EMBL" id="SEYY01019262">
    <property type="protein sequence ID" value="KAB7498464.1"/>
    <property type="molecule type" value="Genomic_DNA"/>
</dbReference>
<evidence type="ECO:0000313" key="8">
    <source>
        <dbReference type="Proteomes" id="UP000326759"/>
    </source>
</evidence>
<dbReference type="Proteomes" id="UP000326759">
    <property type="component" value="Unassembled WGS sequence"/>
</dbReference>
<organism evidence="7 8">
    <name type="scientific">Armadillidium nasatum</name>
    <dbReference type="NCBI Taxonomy" id="96803"/>
    <lineage>
        <taxon>Eukaryota</taxon>
        <taxon>Metazoa</taxon>
        <taxon>Ecdysozoa</taxon>
        <taxon>Arthropoda</taxon>
        <taxon>Crustacea</taxon>
        <taxon>Multicrustacea</taxon>
        <taxon>Malacostraca</taxon>
        <taxon>Eumalacostraca</taxon>
        <taxon>Peracarida</taxon>
        <taxon>Isopoda</taxon>
        <taxon>Oniscidea</taxon>
        <taxon>Crinocheta</taxon>
        <taxon>Armadillidiidae</taxon>
        <taxon>Armadillidium</taxon>
    </lineage>
</organism>
<feature type="compositionally biased region" description="Polar residues" evidence="5">
    <location>
        <begin position="21"/>
        <end position="32"/>
    </location>
</feature>
<evidence type="ECO:0000256" key="4">
    <source>
        <dbReference type="PROSITE-ProRule" id="PRU00723"/>
    </source>
</evidence>
<keyword evidence="2 4" id="KW-0863">Zinc-finger</keyword>
<dbReference type="InterPro" id="IPR000571">
    <property type="entry name" value="Znf_CCCH"/>
</dbReference>
<evidence type="ECO:0000256" key="1">
    <source>
        <dbReference type="ARBA" id="ARBA00022723"/>
    </source>
</evidence>
<dbReference type="AlphaFoldDB" id="A0A5N5SW65"/>
<dbReference type="InterPro" id="IPR036855">
    <property type="entry name" value="Znf_CCCH_sf"/>
</dbReference>
<gene>
    <name evidence="7" type="ORF">Anas_02845</name>
</gene>
<evidence type="ECO:0000256" key="2">
    <source>
        <dbReference type="ARBA" id="ARBA00022771"/>
    </source>
</evidence>
<evidence type="ECO:0000256" key="5">
    <source>
        <dbReference type="SAM" id="MobiDB-lite"/>
    </source>
</evidence>
<feature type="region of interest" description="Disordered" evidence="5">
    <location>
        <begin position="1"/>
        <end position="62"/>
    </location>
</feature>
<dbReference type="PROSITE" id="PS50103">
    <property type="entry name" value="ZF_C3H1"/>
    <property type="match status" value="1"/>
</dbReference>
<dbReference type="PANTHER" id="PTHR21099:SF2">
    <property type="entry name" value="SI:CH211-113E8.11"/>
    <property type="match status" value="1"/>
</dbReference>
<dbReference type="Gene3D" id="4.10.1000.10">
    <property type="entry name" value="Zinc finger, CCCH-type"/>
    <property type="match status" value="1"/>
</dbReference>
<dbReference type="PANTHER" id="PTHR21099">
    <property type="entry name" value="RAD201"/>
    <property type="match status" value="1"/>
</dbReference>
<dbReference type="Pfam" id="PF18044">
    <property type="entry name" value="zf-CCCH_4"/>
    <property type="match status" value="1"/>
</dbReference>
<comment type="caution">
    <text evidence="7">The sequence shown here is derived from an EMBL/GenBank/DDBJ whole genome shotgun (WGS) entry which is preliminary data.</text>
</comment>
<keyword evidence="8" id="KW-1185">Reference proteome</keyword>
<dbReference type="InterPro" id="IPR041367">
    <property type="entry name" value="Znf-CCCH_4"/>
</dbReference>
<dbReference type="SUPFAM" id="SSF90229">
    <property type="entry name" value="CCCH zinc finger"/>
    <property type="match status" value="1"/>
</dbReference>
<protein>
    <recommendedName>
        <fullName evidence="6">C3H1-type domain-containing protein</fullName>
    </recommendedName>
</protein>
<feature type="domain" description="C3H1-type" evidence="6">
    <location>
        <begin position="113"/>
        <end position="140"/>
    </location>
</feature>
<evidence type="ECO:0000313" key="7">
    <source>
        <dbReference type="EMBL" id="KAB7498464.1"/>
    </source>
</evidence>
<dbReference type="OrthoDB" id="336321at2759"/>
<feature type="zinc finger region" description="C3H1-type" evidence="4">
    <location>
        <begin position="113"/>
        <end position="140"/>
    </location>
</feature>
<feature type="region of interest" description="Disordered" evidence="5">
    <location>
        <begin position="168"/>
        <end position="215"/>
    </location>
</feature>
<sequence length="215" mass="24094">MSSISSLVADYGSSDSEEEQCPQSKENVQLESPVNYLVSPVEVEEKPSPKVAKKKKSKNKLANPLKSNSALKAFLEPTTSVFYNPFQKDQEAKTTVLEKHVKLTNNPKDVVEINGKKICWNYRKGRCKFGHKCKYAHDSDLVGINTNANGITNKTDKNLMSSATYVPTGGFSNDETPQKNRKHKPGLSESLIPNKRSRQMYKDIQAKETPWLSKT</sequence>
<keyword evidence="1 4" id="KW-0479">Metal-binding</keyword>
<dbReference type="GO" id="GO:0005634">
    <property type="term" value="C:nucleus"/>
    <property type="evidence" value="ECO:0007669"/>
    <property type="project" value="TreeGrafter"/>
</dbReference>
<accession>A0A5N5SW65</accession>